<dbReference type="STRING" id="1147123.SAMN05443428_11260"/>
<dbReference type="HAMAP" id="MF_00328">
    <property type="entry name" value="Guanylate_kinase"/>
    <property type="match status" value="1"/>
</dbReference>
<proteinExistence type="inferred from homology"/>
<dbReference type="InterPro" id="IPR020590">
    <property type="entry name" value="Guanylate_kinase_CS"/>
</dbReference>
<comment type="subcellular location">
    <subcellularLocation>
        <location evidence="2 13">Cytoplasm</location>
    </subcellularLocation>
</comment>
<keyword evidence="8 13" id="KW-0547">Nucleotide-binding</keyword>
<dbReference type="AlphaFoldDB" id="A0A1T4XTR9"/>
<evidence type="ECO:0000256" key="6">
    <source>
        <dbReference type="ARBA" id="ARBA00022490"/>
    </source>
</evidence>
<evidence type="ECO:0000256" key="9">
    <source>
        <dbReference type="ARBA" id="ARBA00022777"/>
    </source>
</evidence>
<dbReference type="InterPro" id="IPR017665">
    <property type="entry name" value="Guanylate_kinase"/>
</dbReference>
<name>A0A1T4XTR9_9CLOT</name>
<dbReference type="Gene3D" id="3.40.50.300">
    <property type="entry name" value="P-loop containing nucleotide triphosphate hydrolases"/>
    <property type="match status" value="2"/>
</dbReference>
<evidence type="ECO:0000256" key="8">
    <source>
        <dbReference type="ARBA" id="ARBA00022741"/>
    </source>
</evidence>
<dbReference type="GO" id="GO:0005829">
    <property type="term" value="C:cytosol"/>
    <property type="evidence" value="ECO:0007669"/>
    <property type="project" value="TreeGrafter"/>
</dbReference>
<dbReference type="EC" id="2.7.4.8" evidence="4 13"/>
<dbReference type="InterPro" id="IPR008144">
    <property type="entry name" value="Guanylate_kin-like_dom"/>
</dbReference>
<dbReference type="SMART" id="SM00072">
    <property type="entry name" value="GuKc"/>
    <property type="match status" value="1"/>
</dbReference>
<sequence length="208" mass="24006">MSNKGLLIVISGPSGAGKGTLCKALISRNNKLKLSVSCTTRRPRNGEVEGINYFFVEQEKFKDMIEKDELLEYAQVYDNYYGTPRFFVDKNLNEGFDVILEIDIQGALKIKEKYPEAVFIFILPPSMEELKNRIKKRGSETEESFLKRFKCAFQEINYISKYNYVVTNDVIEEAVKKLESIIIAEKCRVDRIKQSDIFIQLQEGCLNE</sequence>
<evidence type="ECO:0000313" key="16">
    <source>
        <dbReference type="Proteomes" id="UP000190105"/>
    </source>
</evidence>
<evidence type="ECO:0000256" key="5">
    <source>
        <dbReference type="ARBA" id="ARBA00016296"/>
    </source>
</evidence>
<dbReference type="InterPro" id="IPR027417">
    <property type="entry name" value="P-loop_NTPase"/>
</dbReference>
<evidence type="ECO:0000256" key="11">
    <source>
        <dbReference type="ARBA" id="ARBA00030128"/>
    </source>
</evidence>
<reference evidence="16" key="1">
    <citation type="submission" date="2017-02" db="EMBL/GenBank/DDBJ databases">
        <authorList>
            <person name="Varghese N."/>
            <person name="Submissions S."/>
        </authorList>
    </citation>
    <scope>NUCLEOTIDE SEQUENCE [LARGE SCALE GENOMIC DNA]</scope>
    <source>
        <strain evidence="16">USBA 833</strain>
    </source>
</reference>
<evidence type="ECO:0000256" key="13">
    <source>
        <dbReference type="HAMAP-Rule" id="MF_00328"/>
    </source>
</evidence>
<evidence type="ECO:0000259" key="14">
    <source>
        <dbReference type="PROSITE" id="PS50052"/>
    </source>
</evidence>
<comment type="catalytic activity">
    <reaction evidence="12 13">
        <text>GMP + ATP = GDP + ADP</text>
        <dbReference type="Rhea" id="RHEA:20780"/>
        <dbReference type="ChEBI" id="CHEBI:30616"/>
        <dbReference type="ChEBI" id="CHEBI:58115"/>
        <dbReference type="ChEBI" id="CHEBI:58189"/>
        <dbReference type="ChEBI" id="CHEBI:456216"/>
        <dbReference type="EC" id="2.7.4.8"/>
    </reaction>
</comment>
<comment type="function">
    <text evidence="1 13">Essential for recycling GMP and indirectly, cGMP.</text>
</comment>
<keyword evidence="6 13" id="KW-0963">Cytoplasm</keyword>
<evidence type="ECO:0000256" key="2">
    <source>
        <dbReference type="ARBA" id="ARBA00004496"/>
    </source>
</evidence>
<evidence type="ECO:0000256" key="4">
    <source>
        <dbReference type="ARBA" id="ARBA00012961"/>
    </source>
</evidence>
<dbReference type="PANTHER" id="PTHR23117:SF13">
    <property type="entry name" value="GUANYLATE KINASE"/>
    <property type="match status" value="1"/>
</dbReference>
<dbReference type="OrthoDB" id="9808150at2"/>
<keyword evidence="9 13" id="KW-0418">Kinase</keyword>
<dbReference type="GO" id="GO:0005524">
    <property type="term" value="F:ATP binding"/>
    <property type="evidence" value="ECO:0007669"/>
    <property type="project" value="UniProtKB-UniRule"/>
</dbReference>
<dbReference type="EMBL" id="FUYH01000012">
    <property type="protein sequence ID" value="SKA92451.1"/>
    <property type="molecule type" value="Genomic_DNA"/>
</dbReference>
<protein>
    <recommendedName>
        <fullName evidence="5 13">Guanylate kinase</fullName>
        <ecNumber evidence="4 13">2.7.4.8</ecNumber>
    </recommendedName>
    <alternativeName>
        <fullName evidence="11 13">GMP kinase</fullName>
    </alternativeName>
</protein>
<feature type="domain" description="Guanylate kinase-like" evidence="14">
    <location>
        <begin position="5"/>
        <end position="183"/>
    </location>
</feature>
<evidence type="ECO:0000313" key="15">
    <source>
        <dbReference type="EMBL" id="SKA92451.1"/>
    </source>
</evidence>
<evidence type="ECO:0000256" key="10">
    <source>
        <dbReference type="ARBA" id="ARBA00022840"/>
    </source>
</evidence>
<keyword evidence="10 13" id="KW-0067">ATP-binding</keyword>
<dbReference type="RefSeq" id="WP_078696850.1">
    <property type="nucleotide sequence ID" value="NZ_FUYH01000012.1"/>
</dbReference>
<dbReference type="PROSITE" id="PS00856">
    <property type="entry name" value="GUANYLATE_KINASE_1"/>
    <property type="match status" value="1"/>
</dbReference>
<dbReference type="GO" id="GO:0004385">
    <property type="term" value="F:GMP kinase activity"/>
    <property type="evidence" value="ECO:0007669"/>
    <property type="project" value="UniProtKB-UniRule"/>
</dbReference>
<feature type="binding site" evidence="13">
    <location>
        <begin position="12"/>
        <end position="19"/>
    </location>
    <ligand>
        <name>ATP</name>
        <dbReference type="ChEBI" id="CHEBI:30616"/>
    </ligand>
</feature>
<comment type="similarity">
    <text evidence="3 13">Belongs to the guanylate kinase family.</text>
</comment>
<gene>
    <name evidence="13" type="primary">gmk</name>
    <name evidence="15" type="ORF">SAMN05443428_11260</name>
</gene>
<evidence type="ECO:0000256" key="3">
    <source>
        <dbReference type="ARBA" id="ARBA00005790"/>
    </source>
</evidence>
<dbReference type="NCBIfam" id="TIGR03263">
    <property type="entry name" value="guanyl_kin"/>
    <property type="match status" value="1"/>
</dbReference>
<dbReference type="PANTHER" id="PTHR23117">
    <property type="entry name" value="GUANYLATE KINASE-RELATED"/>
    <property type="match status" value="1"/>
</dbReference>
<dbReference type="SUPFAM" id="SSF52540">
    <property type="entry name" value="P-loop containing nucleoside triphosphate hydrolases"/>
    <property type="match status" value="1"/>
</dbReference>
<evidence type="ECO:0000256" key="1">
    <source>
        <dbReference type="ARBA" id="ARBA00003531"/>
    </source>
</evidence>
<evidence type="ECO:0000256" key="7">
    <source>
        <dbReference type="ARBA" id="ARBA00022679"/>
    </source>
</evidence>
<accession>A0A1T4XTR9</accession>
<dbReference type="FunFam" id="3.30.63.10:FF:000005">
    <property type="entry name" value="Guanylate kinase"/>
    <property type="match status" value="1"/>
</dbReference>
<dbReference type="Proteomes" id="UP000190105">
    <property type="component" value="Unassembled WGS sequence"/>
</dbReference>
<keyword evidence="7 13" id="KW-0808">Transferase</keyword>
<dbReference type="CDD" id="cd00071">
    <property type="entry name" value="GMPK"/>
    <property type="match status" value="1"/>
</dbReference>
<dbReference type="InterPro" id="IPR008145">
    <property type="entry name" value="GK/Ca_channel_bsu"/>
</dbReference>
<dbReference type="Gene3D" id="3.30.63.10">
    <property type="entry name" value="Guanylate Kinase phosphate binding domain"/>
    <property type="match status" value="1"/>
</dbReference>
<evidence type="ECO:0000256" key="12">
    <source>
        <dbReference type="ARBA" id="ARBA00048594"/>
    </source>
</evidence>
<organism evidence="15 16">
    <name type="scientific">Caloramator quimbayensis</name>
    <dbReference type="NCBI Taxonomy" id="1147123"/>
    <lineage>
        <taxon>Bacteria</taxon>
        <taxon>Bacillati</taxon>
        <taxon>Bacillota</taxon>
        <taxon>Clostridia</taxon>
        <taxon>Eubacteriales</taxon>
        <taxon>Clostridiaceae</taxon>
        <taxon>Caloramator</taxon>
    </lineage>
</organism>
<dbReference type="Pfam" id="PF00625">
    <property type="entry name" value="Guanylate_kin"/>
    <property type="match status" value="1"/>
</dbReference>
<keyword evidence="16" id="KW-1185">Reference proteome</keyword>
<dbReference type="PROSITE" id="PS50052">
    <property type="entry name" value="GUANYLATE_KINASE_2"/>
    <property type="match status" value="1"/>
</dbReference>